<evidence type="ECO:0000313" key="3">
    <source>
        <dbReference type="Proteomes" id="UP000399805"/>
    </source>
</evidence>
<name>A0A6I8M2T8_9PSEU</name>
<evidence type="ECO:0000313" key="2">
    <source>
        <dbReference type="EMBL" id="VVJ24896.1"/>
    </source>
</evidence>
<keyword evidence="1" id="KW-0812">Transmembrane</keyword>
<organism evidence="2 3">
    <name type="scientific">Amycolatopsis camponoti</name>
    <dbReference type="NCBI Taxonomy" id="2606593"/>
    <lineage>
        <taxon>Bacteria</taxon>
        <taxon>Bacillati</taxon>
        <taxon>Actinomycetota</taxon>
        <taxon>Actinomycetes</taxon>
        <taxon>Pseudonocardiales</taxon>
        <taxon>Pseudonocardiaceae</taxon>
        <taxon>Amycolatopsis</taxon>
    </lineage>
</organism>
<sequence>MSFWPVGAAASFTFAGTAVVVAPVSAWAFKKVGLPQWPQSTALDHVVWERDRVLALAKGTATSALGFLSAVIVALLKHEINDRVPGLAVLCCLLGAVGLLVFAARMSVSVRLTAATETDPR</sequence>
<feature type="transmembrane region" description="Helical" evidence="1">
    <location>
        <begin position="52"/>
        <end position="75"/>
    </location>
</feature>
<dbReference type="RefSeq" id="WP_155549567.1">
    <property type="nucleotide sequence ID" value="NZ_CABVGP010000004.1"/>
</dbReference>
<protein>
    <submittedName>
        <fullName evidence="2">Uncharacterized protein</fullName>
    </submittedName>
</protein>
<gene>
    <name evidence="2" type="ORF">AA23TX_09655</name>
</gene>
<evidence type="ECO:0000256" key="1">
    <source>
        <dbReference type="SAM" id="Phobius"/>
    </source>
</evidence>
<dbReference type="EMBL" id="CABVGP010000004">
    <property type="protein sequence ID" value="VVJ24896.1"/>
    <property type="molecule type" value="Genomic_DNA"/>
</dbReference>
<dbReference type="Proteomes" id="UP000399805">
    <property type="component" value="Unassembled WGS sequence"/>
</dbReference>
<keyword evidence="1" id="KW-0472">Membrane</keyword>
<proteinExistence type="predicted"/>
<accession>A0A6I8M2T8</accession>
<keyword evidence="1" id="KW-1133">Transmembrane helix</keyword>
<feature type="transmembrane region" description="Helical" evidence="1">
    <location>
        <begin position="87"/>
        <end position="108"/>
    </location>
</feature>
<keyword evidence="3" id="KW-1185">Reference proteome</keyword>
<dbReference type="AlphaFoldDB" id="A0A6I8M2T8"/>
<reference evidence="2 3" key="1">
    <citation type="submission" date="2019-09" db="EMBL/GenBank/DDBJ databases">
        <authorList>
            <person name="Leyn A S."/>
        </authorList>
    </citation>
    <scope>NUCLEOTIDE SEQUENCE [LARGE SCALE GENOMIC DNA]</scope>
    <source>
        <strain evidence="2">AA231_1</strain>
    </source>
</reference>